<accession>A0ABX0CQK4</accession>
<proteinExistence type="predicted"/>
<organism evidence="1 2">
    <name type="scientific">Nocardia cyriacigeorgica</name>
    <dbReference type="NCBI Taxonomy" id="135487"/>
    <lineage>
        <taxon>Bacteria</taxon>
        <taxon>Bacillati</taxon>
        <taxon>Actinomycetota</taxon>
        <taxon>Actinomycetes</taxon>
        <taxon>Mycobacteriales</taxon>
        <taxon>Nocardiaceae</taxon>
        <taxon>Nocardia</taxon>
    </lineage>
</organism>
<comment type="caution">
    <text evidence="1">The sequence shown here is derived from an EMBL/GenBank/DDBJ whole genome shotgun (WGS) entry which is preliminary data.</text>
</comment>
<gene>
    <name evidence="1" type="ORF">GV794_24075</name>
</gene>
<reference evidence="1 2" key="1">
    <citation type="submission" date="2020-01" db="EMBL/GenBank/DDBJ databases">
        <title>Genetics and antimicrobial susceptibilities of Nocardia species isolated from the soil; a comparison with species isolated from humans.</title>
        <authorList>
            <person name="Carrasco G."/>
            <person name="Monzon S."/>
            <person name="Sansegundo M."/>
            <person name="Garcia E."/>
            <person name="Garrido N."/>
            <person name="Medina M.J."/>
            <person name="Villalon P."/>
            <person name="Ramirez-Arocha A.C."/>
            <person name="Jimenez P."/>
            <person name="Cuesta I."/>
            <person name="Valdezate S."/>
        </authorList>
    </citation>
    <scope>NUCLEOTIDE SEQUENCE [LARGE SCALE GENOMIC DNA]</scope>
    <source>
        <strain evidence="1 2">CNM20110649</strain>
    </source>
</reference>
<keyword evidence="2" id="KW-1185">Reference proteome</keyword>
<evidence type="ECO:0000313" key="1">
    <source>
        <dbReference type="EMBL" id="NEW58693.1"/>
    </source>
</evidence>
<name>A0ABX0CQK4_9NOCA</name>
<dbReference type="EMBL" id="JAAGUX010000062">
    <property type="protein sequence ID" value="NEW58693.1"/>
    <property type="molecule type" value="Genomic_DNA"/>
</dbReference>
<sequence length="116" mass="12194">QRRPELATAAPATAPALPWAMQRVIAGAGMAHMSPDIHIGINPGFSRIRAVLGQRIAELTPLSPMAGYSLSVTALILGNKTSFGIVIDPAALPVGYTDTFVEHFDRVLTEAAATSE</sequence>
<feature type="non-terminal residue" evidence="1">
    <location>
        <position position="1"/>
    </location>
</feature>
<dbReference type="Proteomes" id="UP000470876">
    <property type="component" value="Unassembled WGS sequence"/>
</dbReference>
<protein>
    <submittedName>
        <fullName evidence="1">Diacylglycerol O-acyltransferase</fullName>
    </submittedName>
</protein>
<evidence type="ECO:0000313" key="2">
    <source>
        <dbReference type="Proteomes" id="UP000470876"/>
    </source>
</evidence>